<feature type="non-terminal residue" evidence="1">
    <location>
        <position position="523"/>
    </location>
</feature>
<dbReference type="RefSeq" id="WP_303739430.1">
    <property type="nucleotide sequence ID" value="NZ_SUTK01000048.1"/>
</dbReference>
<dbReference type="InterPro" id="IPR011989">
    <property type="entry name" value="ARM-like"/>
</dbReference>
<accession>A0A8T3V6X4</accession>
<sequence>MASPDEYDVKIEFIKHSDNQEKIVDIAQNDSDWHVRQFAVAYIEDEETLKDILVNDPISSVSIKAMEQINDIDFLTDACLNNPFSHIRLATLTRITDESLLSSEDLSGLLNSVAINDPNEFIVKLAVENNSFNSPEVLISIAESGHDEEIRKIAISKITDEKILSDFALNDSSVFIRREAILNPNLIDFDILSEVIRNDSDEFNRRWACEKINDKDYLLKLLFNKSFYHRLDDLSLNHNLDCEDYFKGIYENSDDEYHCLVSVNLIKDNTFLDNVVLNESDVKIRLEAIKNNYFSNQKILNDLISRENDSDILFYAISKIRDENTLVNYIQTHLNDSRPTLQAILNVGDIGLLRDLTKHSNPKIRLNAVRSISHNLKDDYNVILKDIALADENRDVCLEATGAVTDSYDLIEIADRNDDNEIRAFALKRIPTSRLLDGFLFVRDSDIHSSDFRQKLKSFALEESDDEIRHIAIFKLDDKGTLDRIACLENDDSIVAKNRLNTLFEDIKRIDNERLLKKLISSG</sequence>
<comment type="caution">
    <text evidence="1">The sequence shown here is derived from an EMBL/GenBank/DDBJ whole genome shotgun (WGS) entry which is preliminary data.</text>
</comment>
<evidence type="ECO:0000313" key="2">
    <source>
        <dbReference type="Proteomes" id="UP000783037"/>
    </source>
</evidence>
<dbReference type="EMBL" id="SUTK01000048">
    <property type="protein sequence ID" value="MBE6502342.1"/>
    <property type="molecule type" value="Genomic_DNA"/>
</dbReference>
<evidence type="ECO:0000313" key="1">
    <source>
        <dbReference type="EMBL" id="MBE6502342.1"/>
    </source>
</evidence>
<reference evidence="1" key="1">
    <citation type="submission" date="2019-04" db="EMBL/GenBank/DDBJ databases">
        <title>Evolution of Biomass-Degrading Anaerobic Consortia Revealed by Metagenomics.</title>
        <authorList>
            <person name="Peng X."/>
        </authorList>
    </citation>
    <scope>NUCLEOTIDE SEQUENCE</scope>
    <source>
        <strain evidence="1">SIG18</strain>
    </source>
</reference>
<proteinExistence type="predicted"/>
<organism evidence="1 2">
    <name type="scientific">Methanobrevibacter thaueri</name>
    <dbReference type="NCBI Taxonomy" id="190975"/>
    <lineage>
        <taxon>Archaea</taxon>
        <taxon>Methanobacteriati</taxon>
        <taxon>Methanobacteriota</taxon>
        <taxon>Methanomada group</taxon>
        <taxon>Methanobacteria</taxon>
        <taxon>Methanobacteriales</taxon>
        <taxon>Methanobacteriaceae</taxon>
        <taxon>Methanobrevibacter</taxon>
    </lineage>
</organism>
<dbReference type="InterPro" id="IPR016024">
    <property type="entry name" value="ARM-type_fold"/>
</dbReference>
<gene>
    <name evidence="1" type="ORF">E7Z79_07875</name>
</gene>
<dbReference type="Gene3D" id="1.25.10.10">
    <property type="entry name" value="Leucine-rich Repeat Variant"/>
    <property type="match status" value="2"/>
</dbReference>
<protein>
    <submittedName>
        <fullName evidence="1">Uncharacterized protein</fullName>
    </submittedName>
</protein>
<dbReference type="Proteomes" id="UP000783037">
    <property type="component" value="Unassembled WGS sequence"/>
</dbReference>
<dbReference type="AlphaFoldDB" id="A0A8T3V6X4"/>
<dbReference type="SUPFAM" id="SSF48371">
    <property type="entry name" value="ARM repeat"/>
    <property type="match status" value="1"/>
</dbReference>
<name>A0A8T3V6X4_9EURY</name>